<evidence type="ECO:0000313" key="1">
    <source>
        <dbReference type="EMBL" id="KAF5757474.1"/>
    </source>
</evidence>
<reference evidence="2" key="2">
    <citation type="submission" date="2017-02" db="EMBL/GenBank/DDBJ databases">
        <title>Sunflower complete genome.</title>
        <authorList>
            <person name="Langlade N."/>
            <person name="Munos S."/>
        </authorList>
    </citation>
    <scope>NUCLEOTIDE SEQUENCE [LARGE SCALE GENOMIC DNA]</scope>
    <source>
        <tissue evidence="2">Leaves</tissue>
    </source>
</reference>
<accession>A0A251RYC6</accession>
<reference evidence="1" key="3">
    <citation type="submission" date="2020-06" db="EMBL/GenBank/DDBJ databases">
        <title>Helianthus annuus Genome sequencing and assembly Release 2.</title>
        <authorList>
            <person name="Gouzy J."/>
            <person name="Langlade N."/>
            <person name="Munos S."/>
        </authorList>
    </citation>
    <scope>NUCLEOTIDE SEQUENCE</scope>
    <source>
        <tissue evidence="1">Leaves</tissue>
    </source>
</reference>
<dbReference type="EMBL" id="CM007906">
    <property type="protein sequence ID" value="OTF87899.1"/>
    <property type="molecule type" value="Genomic_DNA"/>
</dbReference>
<dbReference type="InterPro" id="IPR025322">
    <property type="entry name" value="PADRE_dom"/>
</dbReference>
<organism evidence="2 3">
    <name type="scientific">Helianthus annuus</name>
    <name type="common">Common sunflower</name>
    <dbReference type="NCBI Taxonomy" id="4232"/>
    <lineage>
        <taxon>Eukaryota</taxon>
        <taxon>Viridiplantae</taxon>
        <taxon>Streptophyta</taxon>
        <taxon>Embryophyta</taxon>
        <taxon>Tracheophyta</taxon>
        <taxon>Spermatophyta</taxon>
        <taxon>Magnoliopsida</taxon>
        <taxon>eudicotyledons</taxon>
        <taxon>Gunneridae</taxon>
        <taxon>Pentapetalae</taxon>
        <taxon>asterids</taxon>
        <taxon>campanulids</taxon>
        <taxon>Asterales</taxon>
        <taxon>Asteraceae</taxon>
        <taxon>Asteroideae</taxon>
        <taxon>Heliantheae alliance</taxon>
        <taxon>Heliantheae</taxon>
        <taxon>Helianthus</taxon>
    </lineage>
</organism>
<reference evidence="1 3" key="1">
    <citation type="journal article" date="2017" name="Nature">
        <title>The sunflower genome provides insights into oil metabolism, flowering and Asterid evolution.</title>
        <authorList>
            <person name="Badouin H."/>
            <person name="Gouzy J."/>
            <person name="Grassa C.J."/>
            <person name="Murat F."/>
            <person name="Staton S.E."/>
            <person name="Cottret L."/>
            <person name="Lelandais-Briere C."/>
            <person name="Owens G.L."/>
            <person name="Carrere S."/>
            <person name="Mayjonade B."/>
            <person name="Legrand L."/>
            <person name="Gill N."/>
            <person name="Kane N.C."/>
            <person name="Bowers J.E."/>
            <person name="Hubner S."/>
            <person name="Bellec A."/>
            <person name="Berard A."/>
            <person name="Berges H."/>
            <person name="Blanchet N."/>
            <person name="Boniface M.C."/>
            <person name="Brunel D."/>
            <person name="Catrice O."/>
            <person name="Chaidir N."/>
            <person name="Claudel C."/>
            <person name="Donnadieu C."/>
            <person name="Faraut T."/>
            <person name="Fievet G."/>
            <person name="Helmstetter N."/>
            <person name="King M."/>
            <person name="Knapp S.J."/>
            <person name="Lai Z."/>
            <person name="Le Paslier M.C."/>
            <person name="Lippi Y."/>
            <person name="Lorenzon L."/>
            <person name="Mandel J.R."/>
            <person name="Marage G."/>
            <person name="Marchand G."/>
            <person name="Marquand E."/>
            <person name="Bret-Mestries E."/>
            <person name="Morien E."/>
            <person name="Nambeesan S."/>
            <person name="Nguyen T."/>
            <person name="Pegot-Espagnet P."/>
            <person name="Pouilly N."/>
            <person name="Raftis F."/>
            <person name="Sallet E."/>
            <person name="Schiex T."/>
            <person name="Thomas J."/>
            <person name="Vandecasteele C."/>
            <person name="Vares D."/>
            <person name="Vear F."/>
            <person name="Vautrin S."/>
            <person name="Crespi M."/>
            <person name="Mangin B."/>
            <person name="Burke J.M."/>
            <person name="Salse J."/>
            <person name="Munos S."/>
            <person name="Vincourt P."/>
            <person name="Rieseberg L.H."/>
            <person name="Langlade N.B."/>
        </authorList>
    </citation>
    <scope>NUCLEOTIDE SEQUENCE [LARGE SCALE GENOMIC DNA]</scope>
    <source>
        <strain evidence="3">cv. SF193</strain>
        <tissue evidence="1">Leaves</tissue>
    </source>
</reference>
<dbReference type="InParanoid" id="A0A251RYC6"/>
<evidence type="ECO:0000313" key="3">
    <source>
        <dbReference type="Proteomes" id="UP000215914"/>
    </source>
</evidence>
<dbReference type="AlphaFoldDB" id="A0A251RYC6"/>
<keyword evidence="3" id="KW-1185">Reference proteome</keyword>
<dbReference type="EMBL" id="MNCJ02000332">
    <property type="protein sequence ID" value="KAF5757474.1"/>
    <property type="molecule type" value="Genomic_DNA"/>
</dbReference>
<evidence type="ECO:0008006" key="4">
    <source>
        <dbReference type="Google" id="ProtNLM"/>
    </source>
</evidence>
<dbReference type="OMA" id="AMPRISD"/>
<evidence type="ECO:0000313" key="2">
    <source>
        <dbReference type="EMBL" id="OTF87899.1"/>
    </source>
</evidence>
<proteinExistence type="predicted"/>
<dbReference type="OrthoDB" id="1922322at2759"/>
<name>A0A251RYC6_HELAN</name>
<dbReference type="FunCoup" id="A0A251RYC6">
    <property type="interactions" value="67"/>
</dbReference>
<protein>
    <recommendedName>
        <fullName evidence="4">DUF4228 domain-containing protein</fullName>
    </recommendedName>
</protein>
<gene>
    <name evidence="2" type="ORF">HannXRQ_Chr17g0567051</name>
    <name evidence="1" type="ORF">HanXRQr2_Chr17g0827131</name>
</gene>
<dbReference type="Gramene" id="mRNA:HanXRQr2_Chr17g0827131">
    <property type="protein sequence ID" value="CDS:HanXRQr2_Chr17g0827131.1"/>
    <property type="gene ID" value="HanXRQr2_Chr17g0827131"/>
</dbReference>
<dbReference type="Proteomes" id="UP000215914">
    <property type="component" value="Chromosome 17"/>
</dbReference>
<sequence length="167" mass="18508">MGNYASACNMIMITPMMKSTKSARVIFPSGEIRQFREPVKAAEIMLESPSFFLVNSKSLNINRRFSALSADEELEPGNVYIMFPMRRVNSMVTPADMAVFWMAGNSAGKRISGRISPEMSRVSVGGGGETVVEQPRLAVEVPEFSYRMVVCRSKKPVLDTITEEPVC</sequence>
<dbReference type="Pfam" id="PF14009">
    <property type="entry name" value="PADRE"/>
    <property type="match status" value="1"/>
</dbReference>
<dbReference type="PANTHER" id="PTHR33052">
    <property type="entry name" value="DUF4228 DOMAIN PROTEIN-RELATED"/>
    <property type="match status" value="1"/>
</dbReference>